<feature type="compositionally biased region" description="Low complexity" evidence="1">
    <location>
        <begin position="454"/>
        <end position="471"/>
    </location>
</feature>
<proteinExistence type="predicted"/>
<dbReference type="Proteomes" id="UP000019063">
    <property type="component" value="Unassembled WGS sequence"/>
</dbReference>
<dbReference type="eggNOG" id="COG0699">
    <property type="taxonomic scope" value="Bacteria"/>
</dbReference>
<feature type="region of interest" description="Disordered" evidence="1">
    <location>
        <begin position="247"/>
        <end position="350"/>
    </location>
</feature>
<dbReference type="AlphaFoldDB" id="W4HNT5"/>
<organism evidence="2 3">
    <name type="scientific">Roseivivax marinus</name>
    <dbReference type="NCBI Taxonomy" id="1379903"/>
    <lineage>
        <taxon>Bacteria</taxon>
        <taxon>Pseudomonadati</taxon>
        <taxon>Pseudomonadota</taxon>
        <taxon>Alphaproteobacteria</taxon>
        <taxon>Rhodobacterales</taxon>
        <taxon>Roseobacteraceae</taxon>
        <taxon>Roseivivax</taxon>
    </lineage>
</organism>
<feature type="compositionally biased region" description="Low complexity" evidence="1">
    <location>
        <begin position="341"/>
        <end position="350"/>
    </location>
</feature>
<feature type="region of interest" description="Disordered" evidence="1">
    <location>
        <begin position="429"/>
        <end position="472"/>
    </location>
</feature>
<feature type="compositionally biased region" description="Low complexity" evidence="1">
    <location>
        <begin position="396"/>
        <end position="405"/>
    </location>
</feature>
<name>W4HNT5_9RHOB</name>
<feature type="compositionally biased region" description="Basic and acidic residues" evidence="1">
    <location>
        <begin position="267"/>
        <end position="278"/>
    </location>
</feature>
<dbReference type="InterPro" id="IPR027417">
    <property type="entry name" value="P-loop_NTPase"/>
</dbReference>
<evidence type="ECO:0000313" key="2">
    <source>
        <dbReference type="EMBL" id="ETW14088.1"/>
    </source>
</evidence>
<keyword evidence="3" id="KW-1185">Reference proteome</keyword>
<dbReference type="PATRIC" id="fig|1317118.6.peg.894"/>
<feature type="region of interest" description="Disordered" evidence="1">
    <location>
        <begin position="369"/>
        <end position="412"/>
    </location>
</feature>
<feature type="compositionally biased region" description="Basic and acidic residues" evidence="1">
    <location>
        <begin position="375"/>
        <end position="395"/>
    </location>
</feature>
<sequence>MPSQTADLTPAPAASPKTHMTVVVCGEVRSGKSTVLDALARRRLPKPLSAGDAPDPAVAALRTVVRHRGRPGTALVQCDGRIVELSEGNATVAPDLDAVDHLLIWSDSPHLAGIELVELPLTTAEDLSEDDRAVLRAADAMIWVTIGSQAWRFTEKTILDVLGEDRPAHALLTVSRADKLRRAKDRDKLLDRLVRETGDYFDACHLLNGSGRNLDMSHDSDAAWSATGAKAIFDVLRRIGGTLGTPPVEDDAAAQPASGAEIVNLDTLRRHGSDRPAKASDGPANRNAAEGKTAVSASPADEGEAIAPERAPAAGTADASRTRRVASGTRPGAGGAVESQPGDAAGSAADAVPSATGATAVKAVTANVSAAASRRKTDGDASAEGKARSDRDRDGSAAASKASDAPSTCNDTATGLLTEEAEGTGNAALSAEATKAKDSSAASAKPATGKKPGSSAASPNAEADAAPESPATGPLVDALRALAGDILSVEAACLRGPEAMAALAGDPDLCQGLDRQGTDLFARVAEAYRFDGAEGELAAVSVVVSGKRLMLERSGPHTLCVLADAGAMSEGLARATMRRFDEAIAEAS</sequence>
<gene>
    <name evidence="2" type="ORF">ATO8_04321</name>
</gene>
<dbReference type="RefSeq" id="WP_043842336.1">
    <property type="nucleotide sequence ID" value="NZ_AQQW01000002.1"/>
</dbReference>
<dbReference type="SUPFAM" id="SSF52540">
    <property type="entry name" value="P-loop containing nucleoside triphosphate hydrolases"/>
    <property type="match status" value="1"/>
</dbReference>
<evidence type="ECO:0000313" key="3">
    <source>
        <dbReference type="Proteomes" id="UP000019063"/>
    </source>
</evidence>
<evidence type="ECO:0000256" key="1">
    <source>
        <dbReference type="SAM" id="MobiDB-lite"/>
    </source>
</evidence>
<dbReference type="Gene3D" id="3.40.50.300">
    <property type="entry name" value="P-loop containing nucleotide triphosphate hydrolases"/>
    <property type="match status" value="1"/>
</dbReference>
<protein>
    <recommendedName>
        <fullName evidence="4">G domain-containing protein</fullName>
    </recommendedName>
</protein>
<reference evidence="2 3" key="1">
    <citation type="journal article" date="2014" name="Antonie Van Leeuwenhoek">
        <title>Roseivivax atlanticus sp. nov., isolated from surface seawater of the Atlantic Ocean.</title>
        <authorList>
            <person name="Li G."/>
            <person name="Lai Q."/>
            <person name="Liu X."/>
            <person name="Sun F."/>
            <person name="Shao Z."/>
        </authorList>
    </citation>
    <scope>NUCLEOTIDE SEQUENCE [LARGE SCALE GENOMIC DNA]</scope>
    <source>
        <strain evidence="2 3">22II-s10s</strain>
    </source>
</reference>
<evidence type="ECO:0008006" key="4">
    <source>
        <dbReference type="Google" id="ProtNLM"/>
    </source>
</evidence>
<dbReference type="EMBL" id="AQQW01000002">
    <property type="protein sequence ID" value="ETW14088.1"/>
    <property type="molecule type" value="Genomic_DNA"/>
</dbReference>
<comment type="caution">
    <text evidence="2">The sequence shown here is derived from an EMBL/GenBank/DDBJ whole genome shotgun (WGS) entry which is preliminary data.</text>
</comment>
<dbReference type="STRING" id="1379903.ATO8_04321"/>
<accession>W4HNT5</accession>